<accession>A0A1Y2G7M4</accession>
<dbReference type="AlphaFoldDB" id="A0A1Y2G7M4"/>
<comment type="caution">
    <text evidence="2">The sequence shown here is derived from an EMBL/GenBank/DDBJ whole genome shotgun (WGS) entry which is preliminary data.</text>
</comment>
<sequence>MATPFTTFATPSRSSLPPSPLPSTKRRSYPPPLSAYSSDDDSQEDAESTPSRHHFTFLCTPPSRSPSSSLSPHHLTSTPMRRSPGMCNLNFFTRSAFAEDSKTSGVEAWRQLGAHSTSGLGSPGIDLVDVRAGTPDSGFFSSPELPSSPSSDYSSASSSSDSSYSDDDDSDPSTSLDWERLTHASTPPTPYTPFTCTSTPASFKSPSPADPRQQLARLQLVASPRLAGLQEEQQRRVGGSWEVEASAGVGLGLGLAF</sequence>
<organism evidence="2 3">
    <name type="scientific">Leucosporidium creatinivorum</name>
    <dbReference type="NCBI Taxonomy" id="106004"/>
    <lineage>
        <taxon>Eukaryota</taxon>
        <taxon>Fungi</taxon>
        <taxon>Dikarya</taxon>
        <taxon>Basidiomycota</taxon>
        <taxon>Pucciniomycotina</taxon>
        <taxon>Microbotryomycetes</taxon>
        <taxon>Leucosporidiales</taxon>
        <taxon>Leucosporidium</taxon>
    </lineage>
</organism>
<evidence type="ECO:0000313" key="2">
    <source>
        <dbReference type="EMBL" id="ORY92568.1"/>
    </source>
</evidence>
<evidence type="ECO:0000256" key="1">
    <source>
        <dbReference type="SAM" id="MobiDB-lite"/>
    </source>
</evidence>
<dbReference type="EMBL" id="MCGR01000001">
    <property type="protein sequence ID" value="ORY92568.1"/>
    <property type="molecule type" value="Genomic_DNA"/>
</dbReference>
<proteinExistence type="predicted"/>
<dbReference type="InParanoid" id="A0A1Y2G7M4"/>
<protein>
    <submittedName>
        <fullName evidence="2">Uncharacterized protein</fullName>
    </submittedName>
</protein>
<feature type="compositionally biased region" description="Low complexity" evidence="1">
    <location>
        <begin position="60"/>
        <end position="79"/>
    </location>
</feature>
<gene>
    <name evidence="2" type="ORF">BCR35DRAFT_298027</name>
</gene>
<evidence type="ECO:0000313" key="3">
    <source>
        <dbReference type="Proteomes" id="UP000193467"/>
    </source>
</evidence>
<dbReference type="Proteomes" id="UP000193467">
    <property type="component" value="Unassembled WGS sequence"/>
</dbReference>
<feature type="compositionally biased region" description="Polar residues" evidence="1">
    <location>
        <begin position="1"/>
        <end position="10"/>
    </location>
</feature>
<feature type="compositionally biased region" description="Low complexity" evidence="1">
    <location>
        <begin position="141"/>
        <end position="163"/>
    </location>
</feature>
<feature type="region of interest" description="Disordered" evidence="1">
    <location>
        <begin position="114"/>
        <end position="213"/>
    </location>
</feature>
<feature type="compositionally biased region" description="Acidic residues" evidence="1">
    <location>
        <begin position="38"/>
        <end position="47"/>
    </location>
</feature>
<reference evidence="2 3" key="1">
    <citation type="submission" date="2016-07" db="EMBL/GenBank/DDBJ databases">
        <title>Pervasive Adenine N6-methylation of Active Genes in Fungi.</title>
        <authorList>
            <consortium name="DOE Joint Genome Institute"/>
            <person name="Mondo S.J."/>
            <person name="Dannebaum R.O."/>
            <person name="Kuo R.C."/>
            <person name="Labutti K."/>
            <person name="Haridas S."/>
            <person name="Kuo A."/>
            <person name="Salamov A."/>
            <person name="Ahrendt S.R."/>
            <person name="Lipzen A."/>
            <person name="Sullivan W."/>
            <person name="Andreopoulos W.B."/>
            <person name="Clum A."/>
            <person name="Lindquist E."/>
            <person name="Daum C."/>
            <person name="Ramamoorthy G.K."/>
            <person name="Gryganskyi A."/>
            <person name="Culley D."/>
            <person name="Magnuson J.K."/>
            <person name="James T.Y."/>
            <person name="O'Malley M.A."/>
            <person name="Stajich J.E."/>
            <person name="Spatafora J.W."/>
            <person name="Visel A."/>
            <person name="Grigoriev I.V."/>
        </authorList>
    </citation>
    <scope>NUCLEOTIDE SEQUENCE [LARGE SCALE GENOMIC DNA]</scope>
    <source>
        <strain evidence="2 3">62-1032</strain>
    </source>
</reference>
<keyword evidence="3" id="KW-1185">Reference proteome</keyword>
<name>A0A1Y2G7M4_9BASI</name>
<feature type="region of interest" description="Disordered" evidence="1">
    <location>
        <begin position="1"/>
        <end position="85"/>
    </location>
</feature>